<organism evidence="2 3">
    <name type="scientific">Punica granatum</name>
    <name type="common">Pomegranate</name>
    <dbReference type="NCBI Taxonomy" id="22663"/>
    <lineage>
        <taxon>Eukaryota</taxon>
        <taxon>Viridiplantae</taxon>
        <taxon>Streptophyta</taxon>
        <taxon>Embryophyta</taxon>
        <taxon>Tracheophyta</taxon>
        <taxon>Spermatophyta</taxon>
        <taxon>Magnoliopsida</taxon>
        <taxon>eudicotyledons</taxon>
        <taxon>Gunneridae</taxon>
        <taxon>Pentapetalae</taxon>
        <taxon>rosids</taxon>
        <taxon>malvids</taxon>
        <taxon>Myrtales</taxon>
        <taxon>Lythraceae</taxon>
        <taxon>Punica</taxon>
    </lineage>
</organism>
<dbReference type="EMBL" id="PGOL01000487">
    <property type="protein sequence ID" value="PKI69639.1"/>
    <property type="molecule type" value="Genomic_DNA"/>
</dbReference>
<gene>
    <name evidence="2" type="ORF">CRG98_009994</name>
</gene>
<dbReference type="STRING" id="22663.A0A2I0KMG3"/>
<accession>A0A2I0KMG3</accession>
<reference evidence="2 3" key="1">
    <citation type="submission" date="2017-11" db="EMBL/GenBank/DDBJ databases">
        <title>De-novo sequencing of pomegranate (Punica granatum L.) genome.</title>
        <authorList>
            <person name="Akparov Z."/>
            <person name="Amiraslanov A."/>
            <person name="Hajiyeva S."/>
            <person name="Abbasov M."/>
            <person name="Kaur K."/>
            <person name="Hamwieh A."/>
            <person name="Solovyev V."/>
            <person name="Salamov A."/>
            <person name="Braich B."/>
            <person name="Kosarev P."/>
            <person name="Mahmoud A."/>
            <person name="Hajiyev E."/>
            <person name="Babayeva S."/>
            <person name="Izzatullayeva V."/>
            <person name="Mammadov A."/>
            <person name="Mammadov A."/>
            <person name="Sharifova S."/>
            <person name="Ojaghi J."/>
            <person name="Eynullazada K."/>
            <person name="Bayramov B."/>
            <person name="Abdulazimova A."/>
            <person name="Shahmuradov I."/>
        </authorList>
    </citation>
    <scope>NUCLEOTIDE SEQUENCE [LARGE SCALE GENOMIC DNA]</scope>
    <source>
        <strain evidence="3">cv. AG2017</strain>
        <tissue evidence="2">Leaf</tissue>
    </source>
</reference>
<dbReference type="InterPro" id="IPR005162">
    <property type="entry name" value="Retrotrans_gag_dom"/>
</dbReference>
<feature type="non-terminal residue" evidence="2">
    <location>
        <position position="381"/>
    </location>
</feature>
<evidence type="ECO:0000313" key="2">
    <source>
        <dbReference type="EMBL" id="PKI69639.1"/>
    </source>
</evidence>
<protein>
    <recommendedName>
        <fullName evidence="1">Retrotransposon gag domain-containing protein</fullName>
    </recommendedName>
</protein>
<dbReference type="AlphaFoldDB" id="A0A2I0KMG3"/>
<sequence>MASTTRNQEVNKPAATLEEHDKVMVELKNHTSSRIDQLAEMMSDGLEVGHYSPISRIGKLDFPQFCGDGVREWLYRCEQFFEVDETLDEVKLKLVVIHLEGRALQWHQSYVRSMGVEGKSVSWNEYVAVVGSRFGDYGYVDPMADFKNLKQVGSVQEYMNEFDALVNKVSISESDALSHFLGSNNYIPSPNTHFNASKNIALNTHKNIPTTHNKGNGLLPLPTPALPRSLPSPYNRPHKTLTHKELEEKRANNLCFWCDEKFVPGYRCSRRQAFIIEVEAVEGEHEVEVEEEQEETAPLISLHALLGTRSFQTMRVVGTTGKRLLLHIKVDSGSTHNFLNVETGRKLSCQMELVPFVKVAVANGNELRCERMCKKFTWRIQ</sequence>
<dbReference type="Pfam" id="PF03732">
    <property type="entry name" value="Retrotrans_gag"/>
    <property type="match status" value="1"/>
</dbReference>
<dbReference type="Proteomes" id="UP000233551">
    <property type="component" value="Unassembled WGS sequence"/>
</dbReference>
<comment type="caution">
    <text evidence="2">The sequence shown here is derived from an EMBL/GenBank/DDBJ whole genome shotgun (WGS) entry which is preliminary data.</text>
</comment>
<dbReference type="CDD" id="cd00303">
    <property type="entry name" value="retropepsin_like"/>
    <property type="match status" value="1"/>
</dbReference>
<proteinExistence type="predicted"/>
<evidence type="ECO:0000313" key="3">
    <source>
        <dbReference type="Proteomes" id="UP000233551"/>
    </source>
</evidence>
<name>A0A2I0KMG3_PUNGR</name>
<keyword evidence="3" id="KW-1185">Reference proteome</keyword>
<evidence type="ECO:0000259" key="1">
    <source>
        <dbReference type="Pfam" id="PF03732"/>
    </source>
</evidence>
<feature type="domain" description="Retrotransposon gag" evidence="1">
    <location>
        <begin position="93"/>
        <end position="181"/>
    </location>
</feature>